<evidence type="ECO:0000313" key="4">
    <source>
        <dbReference type="Proteomes" id="UP000192591"/>
    </source>
</evidence>
<keyword evidence="2" id="KW-1133">Transmembrane helix</keyword>
<dbReference type="EMBL" id="MWIH01000003">
    <property type="protein sequence ID" value="OQO93935.1"/>
    <property type="molecule type" value="Genomic_DNA"/>
</dbReference>
<accession>A0A1V9A9X8</accession>
<organism evidence="3 4">
    <name type="scientific">Saccharomonospora piscinae</name>
    <dbReference type="NCBI Taxonomy" id="687388"/>
    <lineage>
        <taxon>Bacteria</taxon>
        <taxon>Bacillati</taxon>
        <taxon>Actinomycetota</taxon>
        <taxon>Actinomycetes</taxon>
        <taxon>Pseudonocardiales</taxon>
        <taxon>Pseudonocardiaceae</taxon>
        <taxon>Saccharomonospora</taxon>
    </lineage>
</organism>
<keyword evidence="2" id="KW-0472">Membrane</keyword>
<dbReference type="Proteomes" id="UP000192591">
    <property type="component" value="Unassembled WGS sequence"/>
</dbReference>
<evidence type="ECO:0000256" key="2">
    <source>
        <dbReference type="SAM" id="Phobius"/>
    </source>
</evidence>
<feature type="transmembrane region" description="Helical" evidence="2">
    <location>
        <begin position="176"/>
        <end position="197"/>
    </location>
</feature>
<feature type="region of interest" description="Disordered" evidence="1">
    <location>
        <begin position="1"/>
        <end position="28"/>
    </location>
</feature>
<dbReference type="AlphaFoldDB" id="A0A1V9A9X8"/>
<keyword evidence="4" id="KW-1185">Reference proteome</keyword>
<feature type="transmembrane region" description="Helical" evidence="2">
    <location>
        <begin position="361"/>
        <end position="385"/>
    </location>
</feature>
<comment type="caution">
    <text evidence="3">The sequence shown here is derived from an EMBL/GenBank/DDBJ whole genome shotgun (WGS) entry which is preliminary data.</text>
</comment>
<dbReference type="PANTHER" id="PTHR34219:SF1">
    <property type="entry name" value="PEPSY DOMAIN-CONTAINING PROTEIN"/>
    <property type="match status" value="1"/>
</dbReference>
<name>A0A1V9A9X8_SACPI</name>
<protein>
    <submittedName>
        <fullName evidence="3">Peptidase</fullName>
    </submittedName>
</protein>
<feature type="transmembrane region" description="Helical" evidence="2">
    <location>
        <begin position="417"/>
        <end position="445"/>
    </location>
</feature>
<dbReference type="InterPro" id="IPR005625">
    <property type="entry name" value="PepSY-ass_TM"/>
</dbReference>
<dbReference type="STRING" id="1962155.B1813_05320"/>
<evidence type="ECO:0000313" key="3">
    <source>
        <dbReference type="EMBL" id="OQO93935.1"/>
    </source>
</evidence>
<dbReference type="RefSeq" id="WP_081190853.1">
    <property type="nucleotide sequence ID" value="NZ_MWIH01000003.1"/>
</dbReference>
<evidence type="ECO:0000256" key="1">
    <source>
        <dbReference type="SAM" id="MobiDB-lite"/>
    </source>
</evidence>
<reference evidence="3 4" key="1">
    <citation type="submission" date="2017-02" db="EMBL/GenBank/DDBJ databases">
        <title>Draft genome of Saccharomonospora sp. 154.</title>
        <authorList>
            <person name="Alonso-Carmona G.S."/>
            <person name="De La Haba R."/>
            <person name="Vera-Gargallo B."/>
            <person name="Sandoval-Trujillo A.H."/>
            <person name="Ramirez-Duran N."/>
            <person name="Ventosa A."/>
        </authorList>
    </citation>
    <scope>NUCLEOTIDE SEQUENCE [LARGE SCALE GENOMIC DNA]</scope>
    <source>
        <strain evidence="3 4">LRS4.154</strain>
    </source>
</reference>
<dbReference type="PANTHER" id="PTHR34219">
    <property type="entry name" value="IRON-REGULATED INNER MEMBRANE PROTEIN-RELATED"/>
    <property type="match status" value="1"/>
</dbReference>
<dbReference type="Pfam" id="PF03929">
    <property type="entry name" value="PepSY_TM"/>
    <property type="match status" value="1"/>
</dbReference>
<proteinExistence type="predicted"/>
<feature type="compositionally biased region" description="Basic and acidic residues" evidence="1">
    <location>
        <begin position="7"/>
        <end position="19"/>
    </location>
</feature>
<feature type="transmembrane region" description="Helical" evidence="2">
    <location>
        <begin position="39"/>
        <end position="63"/>
    </location>
</feature>
<feature type="transmembrane region" description="Helical" evidence="2">
    <location>
        <begin position="218"/>
        <end position="238"/>
    </location>
</feature>
<sequence>MSVDDTSDTRHDARTEPDPPTRSGPPGTWSGLRPLLLRLHFYAGVFVAPFLVVAALSGLLYVFTPQLDEAVYHDIVHVPDQSTSVPLAEQVDAGMAARPGDDLLAVRPAPTGTDATQVIFEAPDLPASYRRTAFVDPHTAEVTGVLETYGSGQALPIRAWVDNLHRGLHLGDAGRLYSELAASWLWVVALGGVVLWLSKRRRRTLLRPEPGATGRRRVLTWHGATGLWVAVGLVFLSATGLTWSQHAGANITDVRSALSWETPAVSTALPESAMPGPDVGLDRVVAVARDHGVVGEIEVVGPAMPGEAYVVQQVGRQWPSQQDSVAIDPATAQVVETLRFEDYPLMAKLARWGIDAHMGLLFGWVNQLVLVALGTGLLSVIFWGYRMWWLRRPRRDGASAFGRPPERGAWRRVPGTVLAPLVVLLAFVAYFVPLLGVSLLAFWAWDALLGWRARRSKVRQEAGS</sequence>
<gene>
    <name evidence="3" type="ORF">B1813_05320</name>
</gene>
<keyword evidence="2" id="KW-0812">Transmembrane</keyword>